<dbReference type="Gramene" id="mRNA:HanXRQr2_Chr06g0252901">
    <property type="protein sequence ID" value="CDS:HanXRQr2_Chr06g0252901.1"/>
    <property type="gene ID" value="HanXRQr2_Chr06g0252901"/>
</dbReference>
<reference evidence="2" key="2">
    <citation type="submission" date="2020-06" db="EMBL/GenBank/DDBJ databases">
        <title>Helianthus annuus Genome sequencing and assembly Release 2.</title>
        <authorList>
            <person name="Gouzy J."/>
            <person name="Langlade N."/>
            <person name="Munos S."/>
        </authorList>
    </citation>
    <scope>NUCLEOTIDE SEQUENCE</scope>
    <source>
        <tissue evidence="2">Leaves</tissue>
    </source>
</reference>
<keyword evidence="1" id="KW-0472">Membrane</keyword>
<gene>
    <name evidence="2" type="ORF">HanXRQr2_Chr06g0252901</name>
</gene>
<name>A0A9K3IRP6_HELAN</name>
<feature type="transmembrane region" description="Helical" evidence="1">
    <location>
        <begin position="63"/>
        <end position="86"/>
    </location>
</feature>
<proteinExistence type="predicted"/>
<dbReference type="AlphaFoldDB" id="A0A9K3IRP6"/>
<keyword evidence="3" id="KW-1185">Reference proteome</keyword>
<evidence type="ECO:0000256" key="1">
    <source>
        <dbReference type="SAM" id="Phobius"/>
    </source>
</evidence>
<organism evidence="2 3">
    <name type="scientific">Helianthus annuus</name>
    <name type="common">Common sunflower</name>
    <dbReference type="NCBI Taxonomy" id="4232"/>
    <lineage>
        <taxon>Eukaryota</taxon>
        <taxon>Viridiplantae</taxon>
        <taxon>Streptophyta</taxon>
        <taxon>Embryophyta</taxon>
        <taxon>Tracheophyta</taxon>
        <taxon>Spermatophyta</taxon>
        <taxon>Magnoliopsida</taxon>
        <taxon>eudicotyledons</taxon>
        <taxon>Gunneridae</taxon>
        <taxon>Pentapetalae</taxon>
        <taxon>asterids</taxon>
        <taxon>campanulids</taxon>
        <taxon>Asterales</taxon>
        <taxon>Asteraceae</taxon>
        <taxon>Asteroideae</taxon>
        <taxon>Heliantheae alliance</taxon>
        <taxon>Heliantheae</taxon>
        <taxon>Helianthus</taxon>
    </lineage>
</organism>
<evidence type="ECO:0008006" key="4">
    <source>
        <dbReference type="Google" id="ProtNLM"/>
    </source>
</evidence>
<keyword evidence="1" id="KW-1133">Transmembrane helix</keyword>
<dbReference type="Proteomes" id="UP000215914">
    <property type="component" value="Unassembled WGS sequence"/>
</dbReference>
<comment type="caution">
    <text evidence="2">The sequence shown here is derived from an EMBL/GenBank/DDBJ whole genome shotgun (WGS) entry which is preliminary data.</text>
</comment>
<evidence type="ECO:0000313" key="3">
    <source>
        <dbReference type="Proteomes" id="UP000215914"/>
    </source>
</evidence>
<evidence type="ECO:0000313" key="2">
    <source>
        <dbReference type="EMBL" id="KAF5801853.1"/>
    </source>
</evidence>
<dbReference type="EMBL" id="MNCJ02000321">
    <property type="protein sequence ID" value="KAF5801853.1"/>
    <property type="molecule type" value="Genomic_DNA"/>
</dbReference>
<protein>
    <recommendedName>
        <fullName evidence="4">Transmembrane protein</fullName>
    </recommendedName>
</protein>
<keyword evidence="1" id="KW-0812">Transmembrane</keyword>
<reference evidence="2" key="1">
    <citation type="journal article" date="2017" name="Nature">
        <title>The sunflower genome provides insights into oil metabolism, flowering and Asterid evolution.</title>
        <authorList>
            <person name="Badouin H."/>
            <person name="Gouzy J."/>
            <person name="Grassa C.J."/>
            <person name="Murat F."/>
            <person name="Staton S.E."/>
            <person name="Cottret L."/>
            <person name="Lelandais-Briere C."/>
            <person name="Owens G.L."/>
            <person name="Carrere S."/>
            <person name="Mayjonade B."/>
            <person name="Legrand L."/>
            <person name="Gill N."/>
            <person name="Kane N.C."/>
            <person name="Bowers J.E."/>
            <person name="Hubner S."/>
            <person name="Bellec A."/>
            <person name="Berard A."/>
            <person name="Berges H."/>
            <person name="Blanchet N."/>
            <person name="Boniface M.C."/>
            <person name="Brunel D."/>
            <person name="Catrice O."/>
            <person name="Chaidir N."/>
            <person name="Claudel C."/>
            <person name="Donnadieu C."/>
            <person name="Faraut T."/>
            <person name="Fievet G."/>
            <person name="Helmstetter N."/>
            <person name="King M."/>
            <person name="Knapp S.J."/>
            <person name="Lai Z."/>
            <person name="Le Paslier M.C."/>
            <person name="Lippi Y."/>
            <person name="Lorenzon L."/>
            <person name="Mandel J.R."/>
            <person name="Marage G."/>
            <person name="Marchand G."/>
            <person name="Marquand E."/>
            <person name="Bret-Mestries E."/>
            <person name="Morien E."/>
            <person name="Nambeesan S."/>
            <person name="Nguyen T."/>
            <person name="Pegot-Espagnet P."/>
            <person name="Pouilly N."/>
            <person name="Raftis F."/>
            <person name="Sallet E."/>
            <person name="Schiex T."/>
            <person name="Thomas J."/>
            <person name="Vandecasteele C."/>
            <person name="Vares D."/>
            <person name="Vear F."/>
            <person name="Vautrin S."/>
            <person name="Crespi M."/>
            <person name="Mangin B."/>
            <person name="Burke J.M."/>
            <person name="Salse J."/>
            <person name="Munos S."/>
            <person name="Vincourt P."/>
            <person name="Rieseberg L.H."/>
            <person name="Langlade N.B."/>
        </authorList>
    </citation>
    <scope>NUCLEOTIDE SEQUENCE</scope>
    <source>
        <tissue evidence="2">Leaves</tissue>
    </source>
</reference>
<sequence>MASIASEFDSRNSEISDSDSDIVVVAVWVSGSAMAGHCWNLEITAAAAAANTMVRAVSLRVCVMGLLLCLVAAEMTVVVVLMVGCLKGLRRG</sequence>
<accession>A0A9K3IRP6</accession>